<sequence>MVEKNAGKLIPHDTRVRLRSDRQSSDLNFDVVNVSFINRRLDRPTWFTTKVLYLDKLGKARVRNLFHRDCHRLGHATLPALVHASGSPSCSQILIYTRSSSVAVTAWDGGGNIDKNRKPLLLLPQVTGRWGWSVGQFASTSKSFERTFMIYIDGIRRFQNL</sequence>
<reference evidence="1" key="1">
    <citation type="journal article" date="2023" name="G3 (Bethesda)">
        <title>A reference genome for the long-term kleptoplast-retaining sea slug Elysia crispata morphotype clarki.</title>
        <authorList>
            <person name="Eastman K.E."/>
            <person name="Pendleton A.L."/>
            <person name="Shaikh M.A."/>
            <person name="Suttiyut T."/>
            <person name="Ogas R."/>
            <person name="Tomko P."/>
            <person name="Gavelis G."/>
            <person name="Widhalm J.R."/>
            <person name="Wisecaver J.H."/>
        </authorList>
    </citation>
    <scope>NUCLEOTIDE SEQUENCE</scope>
    <source>
        <strain evidence="1">ECLA1</strain>
    </source>
</reference>
<organism evidence="1 2">
    <name type="scientific">Elysia crispata</name>
    <name type="common">lettuce slug</name>
    <dbReference type="NCBI Taxonomy" id="231223"/>
    <lineage>
        <taxon>Eukaryota</taxon>
        <taxon>Metazoa</taxon>
        <taxon>Spiralia</taxon>
        <taxon>Lophotrochozoa</taxon>
        <taxon>Mollusca</taxon>
        <taxon>Gastropoda</taxon>
        <taxon>Heterobranchia</taxon>
        <taxon>Euthyneura</taxon>
        <taxon>Panpulmonata</taxon>
        <taxon>Sacoglossa</taxon>
        <taxon>Placobranchoidea</taxon>
        <taxon>Plakobranchidae</taxon>
        <taxon>Elysia</taxon>
    </lineage>
</organism>
<keyword evidence="2" id="KW-1185">Reference proteome</keyword>
<dbReference type="EMBL" id="JAWDGP010001550">
    <property type="protein sequence ID" value="KAK3790256.1"/>
    <property type="molecule type" value="Genomic_DNA"/>
</dbReference>
<dbReference type="Proteomes" id="UP001283361">
    <property type="component" value="Unassembled WGS sequence"/>
</dbReference>
<comment type="caution">
    <text evidence="1">The sequence shown here is derived from an EMBL/GenBank/DDBJ whole genome shotgun (WGS) entry which is preliminary data.</text>
</comment>
<proteinExistence type="predicted"/>
<accession>A0AAE1AN66</accession>
<dbReference type="AlphaFoldDB" id="A0AAE1AN66"/>
<gene>
    <name evidence="1" type="ORF">RRG08_034819</name>
</gene>
<evidence type="ECO:0000313" key="1">
    <source>
        <dbReference type="EMBL" id="KAK3790256.1"/>
    </source>
</evidence>
<name>A0AAE1AN66_9GAST</name>
<protein>
    <submittedName>
        <fullName evidence="1">Uncharacterized protein</fullName>
    </submittedName>
</protein>
<evidence type="ECO:0000313" key="2">
    <source>
        <dbReference type="Proteomes" id="UP001283361"/>
    </source>
</evidence>